<dbReference type="Proteomes" id="UP000654075">
    <property type="component" value="Unassembled WGS sequence"/>
</dbReference>
<keyword evidence="6" id="KW-1185">Reference proteome</keyword>
<dbReference type="GO" id="GO:0003676">
    <property type="term" value="F:nucleic acid binding"/>
    <property type="evidence" value="ECO:0007669"/>
    <property type="project" value="InterPro"/>
</dbReference>
<feature type="domain" description="CCHC-type" evidence="4">
    <location>
        <begin position="201"/>
        <end position="217"/>
    </location>
</feature>
<dbReference type="OMA" id="LRAXARW"/>
<feature type="zinc finger region" description="C3H1-type" evidence="1">
    <location>
        <begin position="167"/>
        <end position="195"/>
    </location>
</feature>
<dbReference type="OrthoDB" id="414620at2759"/>
<sequence>MTPCAIVFELMKLYEPGGNKEKQDTLEKLERPTAATTAEEAMKQLRLWEQRLRRLHELKVSIPDPSRLAAALRTITDSIISKDLDFLFRAQTARASVELDVNPTHASVDLYLKFVKAEMAAKEVLSLPAAAQKQTPVVKALEVTAGQEQADKGKGKGKGKGKWTAQERSLLPCTYFDKPAGCSKGRDCGYLHARLAPADKRCFNCGSTEHIRTDCTNNNNGAKFPPKPKVAAASVAQEVDQQAAAKQDNAPTHTAASSPVQASETPSSVSSASASAASATDLTAEINKMISRMLSTPTAAVAKTMQVVTLGMMKSSCQERGLLDSGASHAVRAQRQTDRDIRPCVVELACGQRKEMMMTGEGTVIGSGATSPIVPMLLARQSCGIHFSDTEDGALKLTHPVLGELDIYTCNGVLEISAIAAEFMINEIEQQQQSRCAKVTPEEKLLEHKASGHRQYDRNCSECLGGAMRDRMHRRTGEAELQTLSADVVGPFAKADEHNYKYFLQAVFTIASQEESVEEELPELLGDCDPFVIMQEEEPTTAAEVLLKKTSDWSSANLEVLASQLPAFAALPEPVRASLVVQPCQSKTTPPGLP</sequence>
<evidence type="ECO:0000313" key="6">
    <source>
        <dbReference type="Proteomes" id="UP000654075"/>
    </source>
</evidence>
<evidence type="ECO:0000259" key="3">
    <source>
        <dbReference type="PROSITE" id="PS50103"/>
    </source>
</evidence>
<dbReference type="SMART" id="SM00343">
    <property type="entry name" value="ZnF_C2HC"/>
    <property type="match status" value="1"/>
</dbReference>
<feature type="region of interest" description="Disordered" evidence="2">
    <location>
        <begin position="239"/>
        <end position="276"/>
    </location>
</feature>
<feature type="compositionally biased region" description="Low complexity" evidence="2">
    <location>
        <begin position="267"/>
        <end position="276"/>
    </location>
</feature>
<feature type="domain" description="C3H1-type" evidence="3">
    <location>
        <begin position="167"/>
        <end position="195"/>
    </location>
</feature>
<dbReference type="AlphaFoldDB" id="A0A813F435"/>
<evidence type="ECO:0000313" key="5">
    <source>
        <dbReference type="EMBL" id="CAE8608313.1"/>
    </source>
</evidence>
<dbReference type="InterPro" id="IPR001878">
    <property type="entry name" value="Znf_CCHC"/>
</dbReference>
<comment type="caution">
    <text evidence="5">The sequence shown here is derived from an EMBL/GenBank/DDBJ whole genome shotgun (WGS) entry which is preliminary data.</text>
</comment>
<dbReference type="PROSITE" id="PS50158">
    <property type="entry name" value="ZF_CCHC"/>
    <property type="match status" value="1"/>
</dbReference>
<evidence type="ECO:0000259" key="4">
    <source>
        <dbReference type="PROSITE" id="PS50158"/>
    </source>
</evidence>
<dbReference type="InterPro" id="IPR000571">
    <property type="entry name" value="Znf_CCCH"/>
</dbReference>
<feature type="compositionally biased region" description="Polar residues" evidence="2">
    <location>
        <begin position="249"/>
        <end position="266"/>
    </location>
</feature>
<keyword evidence="1" id="KW-0863">Zinc-finger</keyword>
<organism evidence="5 6">
    <name type="scientific">Polarella glacialis</name>
    <name type="common">Dinoflagellate</name>
    <dbReference type="NCBI Taxonomy" id="89957"/>
    <lineage>
        <taxon>Eukaryota</taxon>
        <taxon>Sar</taxon>
        <taxon>Alveolata</taxon>
        <taxon>Dinophyceae</taxon>
        <taxon>Suessiales</taxon>
        <taxon>Suessiaceae</taxon>
        <taxon>Polarella</taxon>
    </lineage>
</organism>
<keyword evidence="1" id="KW-0479">Metal-binding</keyword>
<proteinExistence type="predicted"/>
<keyword evidence="1" id="KW-0862">Zinc</keyword>
<protein>
    <submittedName>
        <fullName evidence="5">Uncharacterized protein</fullName>
    </submittedName>
</protein>
<reference evidence="5" key="1">
    <citation type="submission" date="2021-02" db="EMBL/GenBank/DDBJ databases">
        <authorList>
            <person name="Dougan E. K."/>
            <person name="Rhodes N."/>
            <person name="Thang M."/>
            <person name="Chan C."/>
        </authorList>
    </citation>
    <scope>NUCLEOTIDE SEQUENCE</scope>
</reference>
<name>A0A813F435_POLGL</name>
<dbReference type="EMBL" id="CAJNNV010022746">
    <property type="protein sequence ID" value="CAE8608313.1"/>
    <property type="molecule type" value="Genomic_DNA"/>
</dbReference>
<dbReference type="PROSITE" id="PS50103">
    <property type="entry name" value="ZF_C3H1"/>
    <property type="match status" value="1"/>
</dbReference>
<dbReference type="Pfam" id="PF00098">
    <property type="entry name" value="zf-CCHC"/>
    <property type="match status" value="1"/>
</dbReference>
<evidence type="ECO:0000256" key="1">
    <source>
        <dbReference type="PROSITE-ProRule" id="PRU00723"/>
    </source>
</evidence>
<gene>
    <name evidence="5" type="ORF">PGLA1383_LOCUS26183</name>
</gene>
<accession>A0A813F435</accession>
<dbReference type="GO" id="GO:0008270">
    <property type="term" value="F:zinc ion binding"/>
    <property type="evidence" value="ECO:0007669"/>
    <property type="project" value="UniProtKB-KW"/>
</dbReference>
<evidence type="ECO:0000256" key="2">
    <source>
        <dbReference type="SAM" id="MobiDB-lite"/>
    </source>
</evidence>